<gene>
    <name evidence="2" type="ORF">GCM10022244_04040</name>
</gene>
<organism evidence="2 3">
    <name type="scientific">Streptomyces gulbargensis</name>
    <dbReference type="NCBI Taxonomy" id="364901"/>
    <lineage>
        <taxon>Bacteria</taxon>
        <taxon>Bacillati</taxon>
        <taxon>Actinomycetota</taxon>
        <taxon>Actinomycetes</taxon>
        <taxon>Kitasatosporales</taxon>
        <taxon>Streptomycetaceae</taxon>
        <taxon>Streptomyces</taxon>
    </lineage>
</organism>
<feature type="region of interest" description="Disordered" evidence="1">
    <location>
        <begin position="1"/>
        <end position="28"/>
    </location>
</feature>
<dbReference type="EMBL" id="BAABAJ010000001">
    <property type="protein sequence ID" value="GAA3897013.1"/>
    <property type="molecule type" value="Genomic_DNA"/>
</dbReference>
<accession>A0ABP7LCI0</accession>
<dbReference type="InterPro" id="IPR046036">
    <property type="entry name" value="DUF5994"/>
</dbReference>
<protein>
    <submittedName>
        <fullName evidence="2">Uncharacterized protein</fullName>
    </submittedName>
</protein>
<feature type="compositionally biased region" description="Basic residues" evidence="1">
    <location>
        <begin position="190"/>
        <end position="210"/>
    </location>
</feature>
<dbReference type="Proteomes" id="UP001501000">
    <property type="component" value="Unassembled WGS sequence"/>
</dbReference>
<dbReference type="Pfam" id="PF19457">
    <property type="entry name" value="DUF5994"/>
    <property type="match status" value="1"/>
</dbReference>
<evidence type="ECO:0000256" key="1">
    <source>
        <dbReference type="SAM" id="MobiDB-lite"/>
    </source>
</evidence>
<sequence length="261" mass="28098">MEGRGRRPAPGPARAAAPEGRRRGRPVDGWTIMTDPGVPATPPHLLPDAVHEAVGPGSAPLRLVTTRTRQRLLDGAWWPRMREVEREIPPLVTALAARLGPISRVGLDTSAWDGIPPRLVIDGQVVHLDSFAVGDDTVLITRGDNDHFALMVVPPGTAPEAARAAMARAVDADNVTQAAEISSPHSPAAPRHRGRCPTRRRGGARTRPGRRRDPPWENPRLPAGAGDTPTHERFCFSGPGKGAMMPTYGRVARCRAALFME</sequence>
<reference evidence="3" key="1">
    <citation type="journal article" date="2019" name="Int. J. Syst. Evol. Microbiol.">
        <title>The Global Catalogue of Microorganisms (GCM) 10K type strain sequencing project: providing services to taxonomists for standard genome sequencing and annotation.</title>
        <authorList>
            <consortium name="The Broad Institute Genomics Platform"/>
            <consortium name="The Broad Institute Genome Sequencing Center for Infectious Disease"/>
            <person name="Wu L."/>
            <person name="Ma J."/>
        </authorList>
    </citation>
    <scope>NUCLEOTIDE SEQUENCE [LARGE SCALE GENOMIC DNA]</scope>
    <source>
        <strain evidence="3">JCM 16956</strain>
    </source>
</reference>
<evidence type="ECO:0000313" key="2">
    <source>
        <dbReference type="EMBL" id="GAA3897013.1"/>
    </source>
</evidence>
<evidence type="ECO:0000313" key="3">
    <source>
        <dbReference type="Proteomes" id="UP001501000"/>
    </source>
</evidence>
<keyword evidence="3" id="KW-1185">Reference proteome</keyword>
<proteinExistence type="predicted"/>
<feature type="region of interest" description="Disordered" evidence="1">
    <location>
        <begin position="178"/>
        <end position="231"/>
    </location>
</feature>
<comment type="caution">
    <text evidence="2">The sequence shown here is derived from an EMBL/GenBank/DDBJ whole genome shotgun (WGS) entry which is preliminary data.</text>
</comment>
<name>A0ABP7LCI0_9ACTN</name>